<dbReference type="InterPro" id="IPR008780">
    <property type="entry name" value="Plasmodium_Vir"/>
</dbReference>
<organism evidence="2 3">
    <name type="scientific">Plasmodium vivax (strain Brazil I)</name>
    <dbReference type="NCBI Taxonomy" id="1033975"/>
    <lineage>
        <taxon>Eukaryota</taxon>
        <taxon>Sar</taxon>
        <taxon>Alveolata</taxon>
        <taxon>Apicomplexa</taxon>
        <taxon>Aconoidasida</taxon>
        <taxon>Haemosporida</taxon>
        <taxon>Plasmodiidae</taxon>
        <taxon>Plasmodium</taxon>
        <taxon>Plasmodium (Plasmodium)</taxon>
    </lineage>
</organism>
<gene>
    <name evidence="2" type="ORF">PVBG_06078</name>
</gene>
<dbReference type="Proteomes" id="UP000053327">
    <property type="component" value="Unassembled WGS sequence"/>
</dbReference>
<dbReference type="AlphaFoldDB" id="A0A0J9T1K6"/>
<feature type="region of interest" description="Disordered" evidence="1">
    <location>
        <begin position="376"/>
        <end position="396"/>
    </location>
</feature>
<proteinExistence type="predicted"/>
<protein>
    <recommendedName>
        <fullName evidence="4">PIR Superfamily Protein</fullName>
    </recommendedName>
</protein>
<sequence>MAEISEDELEDILKDLPAHEIYSELNEHVQSDSRFVKHCKKMHKFENNNDEMINLCKKIARNLEKLSGILSNNAKDVKCSYFNHWMYNEIWKLVRTESNYEIDKDAILKLASIGFDINWELSRDYCSYEYYKDEEFSDWKKMKNLHDYFKNFDQIKEKIQSAGDKYEKYSKYIKYISKIYDDYEDECCDSDLDKDEFAPIYFKCHKDYRPHNLLSLLESNKATSGAQPLVKGPKELNTQGEASNKFTLEIQNPSDVSGATKLNQLKKGIFQTFNQPVITGGEDSQKYALASIQNPVNDSCPYGASLEYNSRNLNCRSKETSKASYQEDFEEKIEQGYGSLQALTEEIHDEGKKREDTVGSIVGEVTSLTLQVDRHSKERRNTDVYESSSSSRAVQNGHTPLSYSGWGKSYTSSLDTREEEYNIVESSDFNVSSILDTLKNNLSSISIVSSASIGLIILLLVYFKNSLGKSLGNIYKKNITRNLNIKRLLAKHETQKELRNVSLKEKLPQEYHSIYLNMRNRGNSTYKVLKNKGLSDLEIYKKAFKCRYDKKRSLEKFDCYCEKKIFDKMDSICQLAKDMKNEKQVFNKTLLE</sequence>
<dbReference type="EMBL" id="KQ234746">
    <property type="protein sequence ID" value="KMZ88881.1"/>
    <property type="molecule type" value="Genomic_DNA"/>
</dbReference>
<reference evidence="2 3" key="1">
    <citation type="submission" date="2011-08" db="EMBL/GenBank/DDBJ databases">
        <title>The Genome Sequence of Plasmodium vivax Brazil I.</title>
        <authorList>
            <consortium name="The Broad Institute Genome Sequencing Platform"/>
            <consortium name="The Broad Institute Genome Sequencing Center for Infectious Disease"/>
            <person name="Neafsey D."/>
            <person name="Carlton J."/>
            <person name="Barnwell J."/>
            <person name="Collins W."/>
            <person name="Escalante A."/>
            <person name="Mullikin J."/>
            <person name="Saul A."/>
            <person name="Guigo R."/>
            <person name="Camara F."/>
            <person name="Young S.K."/>
            <person name="Zeng Q."/>
            <person name="Gargeya S."/>
            <person name="Fitzgerald M."/>
            <person name="Haas B."/>
            <person name="Abouelleil A."/>
            <person name="Alvarado L."/>
            <person name="Arachchi H.M."/>
            <person name="Berlin A."/>
            <person name="Brown A."/>
            <person name="Chapman S.B."/>
            <person name="Chen Z."/>
            <person name="Dunbar C."/>
            <person name="Freedman E."/>
            <person name="Gearin G."/>
            <person name="Gellesch M."/>
            <person name="Goldberg J."/>
            <person name="Griggs A."/>
            <person name="Gujja S."/>
            <person name="Heiman D."/>
            <person name="Howarth C."/>
            <person name="Larson L."/>
            <person name="Lui A."/>
            <person name="MacDonald P.J.P."/>
            <person name="Montmayeur A."/>
            <person name="Murphy C."/>
            <person name="Neiman D."/>
            <person name="Pearson M."/>
            <person name="Priest M."/>
            <person name="Roberts A."/>
            <person name="Saif S."/>
            <person name="Shea T."/>
            <person name="Shenoy N."/>
            <person name="Sisk P."/>
            <person name="Stolte C."/>
            <person name="Sykes S."/>
            <person name="Wortman J."/>
            <person name="Nusbaum C."/>
            <person name="Birren B."/>
        </authorList>
    </citation>
    <scope>NUCLEOTIDE SEQUENCE [LARGE SCALE GENOMIC DNA]</scope>
    <source>
        <strain evidence="2 3">Brazil I</strain>
    </source>
</reference>
<feature type="compositionally biased region" description="Polar residues" evidence="1">
    <location>
        <begin position="384"/>
        <end position="396"/>
    </location>
</feature>
<accession>A0A0J9T1K6</accession>
<name>A0A0J9T1K6_PLAV1</name>
<evidence type="ECO:0000313" key="3">
    <source>
        <dbReference type="Proteomes" id="UP000053327"/>
    </source>
</evidence>
<evidence type="ECO:0008006" key="4">
    <source>
        <dbReference type="Google" id="ProtNLM"/>
    </source>
</evidence>
<dbReference type="OrthoDB" id="10314626at2759"/>
<evidence type="ECO:0000313" key="2">
    <source>
        <dbReference type="EMBL" id="KMZ88881.1"/>
    </source>
</evidence>
<evidence type="ECO:0000256" key="1">
    <source>
        <dbReference type="SAM" id="MobiDB-lite"/>
    </source>
</evidence>
<dbReference type="Pfam" id="PF05795">
    <property type="entry name" value="Plasmodium_Vir"/>
    <property type="match status" value="1"/>
</dbReference>